<reference evidence="1" key="1">
    <citation type="journal article" date="2022" name="Int. J. Mol. Sci.">
        <title>Draft Genome of Tanacetum Coccineum: Genomic Comparison of Closely Related Tanacetum-Family Plants.</title>
        <authorList>
            <person name="Yamashiro T."/>
            <person name="Shiraishi A."/>
            <person name="Nakayama K."/>
            <person name="Satake H."/>
        </authorList>
    </citation>
    <scope>NUCLEOTIDE SEQUENCE</scope>
</reference>
<evidence type="ECO:0000313" key="1">
    <source>
        <dbReference type="EMBL" id="GJT89424.1"/>
    </source>
</evidence>
<keyword evidence="2" id="KW-1185">Reference proteome</keyword>
<feature type="non-terminal residue" evidence="1">
    <location>
        <position position="1"/>
    </location>
</feature>
<reference evidence="1" key="2">
    <citation type="submission" date="2022-01" db="EMBL/GenBank/DDBJ databases">
        <authorList>
            <person name="Yamashiro T."/>
            <person name="Shiraishi A."/>
            <person name="Satake H."/>
            <person name="Nakayama K."/>
        </authorList>
    </citation>
    <scope>NUCLEOTIDE SEQUENCE</scope>
</reference>
<proteinExistence type="predicted"/>
<evidence type="ECO:0000313" key="2">
    <source>
        <dbReference type="Proteomes" id="UP001151760"/>
    </source>
</evidence>
<accession>A0ABQ5HNQ1</accession>
<sequence length="123" mass="13421">FGERNGGGGELGGGGCESMYSMVEMLMSIDAFSRVGGGGETLGGGDSIEDEEVSLVDGVLEGALGALGLDREALVDAVEALWWLIIDEEDDELGICIWREFIRRDLFENGMSLNWFRNFQNMF</sequence>
<comment type="caution">
    <text evidence="1">The sequence shown here is derived from an EMBL/GenBank/DDBJ whole genome shotgun (WGS) entry which is preliminary data.</text>
</comment>
<dbReference type="EMBL" id="BQNB010019823">
    <property type="protein sequence ID" value="GJT89424.1"/>
    <property type="molecule type" value="Genomic_DNA"/>
</dbReference>
<name>A0ABQ5HNQ1_9ASTR</name>
<dbReference type="Proteomes" id="UP001151760">
    <property type="component" value="Unassembled WGS sequence"/>
</dbReference>
<protein>
    <submittedName>
        <fullName evidence="1">Uncharacterized protein</fullName>
    </submittedName>
</protein>
<gene>
    <name evidence="1" type="ORF">Tco_1071141</name>
</gene>
<organism evidence="1 2">
    <name type="scientific">Tanacetum coccineum</name>
    <dbReference type="NCBI Taxonomy" id="301880"/>
    <lineage>
        <taxon>Eukaryota</taxon>
        <taxon>Viridiplantae</taxon>
        <taxon>Streptophyta</taxon>
        <taxon>Embryophyta</taxon>
        <taxon>Tracheophyta</taxon>
        <taxon>Spermatophyta</taxon>
        <taxon>Magnoliopsida</taxon>
        <taxon>eudicotyledons</taxon>
        <taxon>Gunneridae</taxon>
        <taxon>Pentapetalae</taxon>
        <taxon>asterids</taxon>
        <taxon>campanulids</taxon>
        <taxon>Asterales</taxon>
        <taxon>Asteraceae</taxon>
        <taxon>Asteroideae</taxon>
        <taxon>Anthemideae</taxon>
        <taxon>Anthemidinae</taxon>
        <taxon>Tanacetum</taxon>
    </lineage>
</organism>